<evidence type="ECO:0008006" key="7">
    <source>
        <dbReference type="Google" id="ProtNLM"/>
    </source>
</evidence>
<dbReference type="GO" id="GO:0008171">
    <property type="term" value="F:O-methyltransferase activity"/>
    <property type="evidence" value="ECO:0007669"/>
    <property type="project" value="InterPro"/>
</dbReference>
<dbReference type="InterPro" id="IPR029063">
    <property type="entry name" value="SAM-dependent_MTases_sf"/>
</dbReference>
<dbReference type="PANTHER" id="PTHR10509">
    <property type="entry name" value="O-METHYLTRANSFERASE-RELATED"/>
    <property type="match status" value="1"/>
</dbReference>
<name>A0AAV5FFU5_ELECO</name>
<protein>
    <recommendedName>
        <fullName evidence="7">Caffeoyl-CoA O-methyltransferase</fullName>
    </recommendedName>
</protein>
<dbReference type="GO" id="GO:0032259">
    <property type="term" value="P:methylation"/>
    <property type="evidence" value="ECO:0007669"/>
    <property type="project" value="UniProtKB-KW"/>
</dbReference>
<dbReference type="InterPro" id="IPR050362">
    <property type="entry name" value="Cation-dep_OMT"/>
</dbReference>
<dbReference type="AlphaFoldDB" id="A0AAV5FFU5"/>
<comment type="caution">
    <text evidence="5">The sequence shown here is derived from an EMBL/GenBank/DDBJ whole genome shotgun (WGS) entry which is preliminary data.</text>
</comment>
<accession>A0AAV5FFU5</accession>
<dbReference type="Proteomes" id="UP001054889">
    <property type="component" value="Unassembled WGS sequence"/>
</dbReference>
<evidence type="ECO:0000256" key="4">
    <source>
        <dbReference type="ARBA" id="ARBA00023453"/>
    </source>
</evidence>
<dbReference type="EMBL" id="BQKI01000085">
    <property type="protein sequence ID" value="GJN33651.1"/>
    <property type="molecule type" value="Genomic_DNA"/>
</dbReference>
<dbReference type="PROSITE" id="PS51682">
    <property type="entry name" value="SAM_OMT_I"/>
    <property type="match status" value="1"/>
</dbReference>
<dbReference type="GO" id="GO:0008757">
    <property type="term" value="F:S-adenosylmethionine-dependent methyltransferase activity"/>
    <property type="evidence" value="ECO:0007669"/>
    <property type="project" value="TreeGrafter"/>
</dbReference>
<dbReference type="Pfam" id="PF01596">
    <property type="entry name" value="Methyltransf_3"/>
    <property type="match status" value="1"/>
</dbReference>
<keyword evidence="6" id="KW-1185">Reference proteome</keyword>
<keyword evidence="2" id="KW-0808">Transferase</keyword>
<gene>
    <name evidence="5" type="primary">gb22272</name>
    <name evidence="5" type="ORF">PR202_gb22272</name>
</gene>
<keyword evidence="3" id="KW-0949">S-adenosyl-L-methionine</keyword>
<keyword evidence="1" id="KW-0489">Methyltransferase</keyword>
<evidence type="ECO:0000256" key="3">
    <source>
        <dbReference type="ARBA" id="ARBA00022691"/>
    </source>
</evidence>
<proteinExistence type="inferred from homology"/>
<comment type="similarity">
    <text evidence="4">Belongs to the class I-like SAM-binding methyltransferase superfamily. Cation-dependent O-methyltransferase family.</text>
</comment>
<organism evidence="5 6">
    <name type="scientific">Eleusine coracana subsp. coracana</name>
    <dbReference type="NCBI Taxonomy" id="191504"/>
    <lineage>
        <taxon>Eukaryota</taxon>
        <taxon>Viridiplantae</taxon>
        <taxon>Streptophyta</taxon>
        <taxon>Embryophyta</taxon>
        <taxon>Tracheophyta</taxon>
        <taxon>Spermatophyta</taxon>
        <taxon>Magnoliopsida</taxon>
        <taxon>Liliopsida</taxon>
        <taxon>Poales</taxon>
        <taxon>Poaceae</taxon>
        <taxon>PACMAD clade</taxon>
        <taxon>Chloridoideae</taxon>
        <taxon>Cynodonteae</taxon>
        <taxon>Eleusininae</taxon>
        <taxon>Eleusine</taxon>
    </lineage>
</organism>
<sequence length="257" mass="27677">MAATGAGESKKAAAGSIAHSKTLLKKRVTYILKSTVFPPEPDCLRELRLATATHPMAVMAASPDEVQLFGLLVEMLGAKNSIEVGVFTGYSLLATALALLDDGKIVAIDVNRESYDQIGAPVIEKAGMAHKIDFRVGLAMPVLDQLLAETVTTIALALQEENVGRFDFAFVDADKVNFLNYHERLLRLVRVGGLIAYDNTLWSGTVAAPPDDETISERDRTLAAATREFNAAIAADRRVHVCQLAIADGLTLCRRVA</sequence>
<dbReference type="Gene3D" id="3.40.50.150">
    <property type="entry name" value="Vaccinia Virus protein VP39"/>
    <property type="match status" value="1"/>
</dbReference>
<reference evidence="5" key="1">
    <citation type="journal article" date="2018" name="DNA Res.">
        <title>Multiple hybrid de novo genome assembly of finger millet, an orphan allotetraploid crop.</title>
        <authorList>
            <person name="Hatakeyama M."/>
            <person name="Aluri S."/>
            <person name="Balachadran M.T."/>
            <person name="Sivarajan S.R."/>
            <person name="Patrignani A."/>
            <person name="Gruter S."/>
            <person name="Poveda L."/>
            <person name="Shimizu-Inatsugi R."/>
            <person name="Baeten J."/>
            <person name="Francoijs K.J."/>
            <person name="Nataraja K.N."/>
            <person name="Reddy Y.A.N."/>
            <person name="Phadnis S."/>
            <person name="Ravikumar R.L."/>
            <person name="Schlapbach R."/>
            <person name="Sreeman S.M."/>
            <person name="Shimizu K.K."/>
        </authorList>
    </citation>
    <scope>NUCLEOTIDE SEQUENCE</scope>
</reference>
<evidence type="ECO:0000313" key="6">
    <source>
        <dbReference type="Proteomes" id="UP001054889"/>
    </source>
</evidence>
<evidence type="ECO:0000256" key="2">
    <source>
        <dbReference type="ARBA" id="ARBA00022679"/>
    </source>
</evidence>
<dbReference type="InterPro" id="IPR002935">
    <property type="entry name" value="SAM_O-MeTrfase"/>
</dbReference>
<reference evidence="5" key="2">
    <citation type="submission" date="2021-12" db="EMBL/GenBank/DDBJ databases">
        <title>Resequencing data analysis of finger millet.</title>
        <authorList>
            <person name="Hatakeyama M."/>
            <person name="Aluri S."/>
            <person name="Balachadran M.T."/>
            <person name="Sivarajan S.R."/>
            <person name="Poveda L."/>
            <person name="Shimizu-Inatsugi R."/>
            <person name="Schlapbach R."/>
            <person name="Sreeman S.M."/>
            <person name="Shimizu K.K."/>
        </authorList>
    </citation>
    <scope>NUCLEOTIDE SEQUENCE</scope>
</reference>
<evidence type="ECO:0000256" key="1">
    <source>
        <dbReference type="ARBA" id="ARBA00022603"/>
    </source>
</evidence>
<dbReference type="PANTHER" id="PTHR10509:SF92">
    <property type="entry name" value="OS09G0481400 PROTEIN"/>
    <property type="match status" value="1"/>
</dbReference>
<evidence type="ECO:0000313" key="5">
    <source>
        <dbReference type="EMBL" id="GJN33651.1"/>
    </source>
</evidence>
<dbReference type="SUPFAM" id="SSF53335">
    <property type="entry name" value="S-adenosyl-L-methionine-dependent methyltransferases"/>
    <property type="match status" value="1"/>
</dbReference>